<keyword evidence="2" id="KW-1185">Reference proteome</keyword>
<protein>
    <submittedName>
        <fullName evidence="1">Uncharacterized protein</fullName>
    </submittedName>
</protein>
<organism evidence="1 2">
    <name type="scientific">Halorubrum tebenquichense DSM 14210</name>
    <dbReference type="NCBI Taxonomy" id="1227485"/>
    <lineage>
        <taxon>Archaea</taxon>
        <taxon>Methanobacteriati</taxon>
        <taxon>Methanobacteriota</taxon>
        <taxon>Stenosarchaea group</taxon>
        <taxon>Halobacteria</taxon>
        <taxon>Halobacteriales</taxon>
        <taxon>Haloferacaceae</taxon>
        <taxon>Halorubrum</taxon>
    </lineage>
</organism>
<reference evidence="1 2" key="1">
    <citation type="journal article" date="2014" name="PLoS Genet.">
        <title>Phylogenetically driven sequencing of extremely halophilic archaea reveals strategies for static and dynamic osmo-response.</title>
        <authorList>
            <person name="Becker E.A."/>
            <person name="Seitzer P.M."/>
            <person name="Tritt A."/>
            <person name="Larsen D."/>
            <person name="Krusor M."/>
            <person name="Yao A.I."/>
            <person name="Wu D."/>
            <person name="Madern D."/>
            <person name="Eisen J.A."/>
            <person name="Darling A.E."/>
            <person name="Facciotti M.T."/>
        </authorList>
    </citation>
    <scope>NUCLEOTIDE SEQUENCE [LARGE SCALE GENOMIC DNA]</scope>
    <source>
        <strain evidence="1 2">DSM 14210</strain>
    </source>
</reference>
<evidence type="ECO:0000313" key="1">
    <source>
        <dbReference type="EMBL" id="ELZ39410.1"/>
    </source>
</evidence>
<gene>
    <name evidence="1" type="ORF">C472_03828</name>
</gene>
<dbReference type="AlphaFoldDB" id="M0DV59"/>
<dbReference type="RefSeq" id="WP_006628459.1">
    <property type="nucleotide sequence ID" value="NZ_AOJD01000027.1"/>
</dbReference>
<dbReference type="Proteomes" id="UP000011523">
    <property type="component" value="Unassembled WGS sequence"/>
</dbReference>
<sequence>MNEPALDLETVIRRDRPPEMLGSIQIDTVDDDTRVTLSFGDDRDVIYAVLSPAEAKTIATALEEAAVQAEAAAIVEEQADE</sequence>
<comment type="caution">
    <text evidence="1">The sequence shown here is derived from an EMBL/GenBank/DDBJ whole genome shotgun (WGS) entry which is preliminary data.</text>
</comment>
<name>M0DV59_9EURY</name>
<dbReference type="OrthoDB" id="328896at2157"/>
<dbReference type="PATRIC" id="fig|1227485.3.peg.731"/>
<proteinExistence type="predicted"/>
<accession>M0DV59</accession>
<dbReference type="EMBL" id="AOJD01000027">
    <property type="protein sequence ID" value="ELZ39410.1"/>
    <property type="molecule type" value="Genomic_DNA"/>
</dbReference>
<evidence type="ECO:0000313" key="2">
    <source>
        <dbReference type="Proteomes" id="UP000011523"/>
    </source>
</evidence>